<dbReference type="GO" id="GO:0005773">
    <property type="term" value="C:vacuole"/>
    <property type="evidence" value="ECO:0000318"/>
    <property type="project" value="GO_Central"/>
</dbReference>
<evidence type="ECO:0000256" key="2">
    <source>
        <dbReference type="ARBA" id="ARBA00009809"/>
    </source>
</evidence>
<dbReference type="FunFam" id="3.20.20.80:FF:000021">
    <property type="entry name" value="Beta-galactosidase"/>
    <property type="match status" value="1"/>
</dbReference>
<dbReference type="Gene3D" id="2.60.120.260">
    <property type="entry name" value="Galactose-binding domain-like"/>
    <property type="match status" value="2"/>
</dbReference>
<dbReference type="InterPro" id="IPR048913">
    <property type="entry name" value="BetaGal_gal-bd"/>
</dbReference>
<dbReference type="GO" id="GO:0030246">
    <property type="term" value="F:carbohydrate binding"/>
    <property type="evidence" value="ECO:0007669"/>
    <property type="project" value="InterPro"/>
</dbReference>
<evidence type="ECO:0000256" key="1">
    <source>
        <dbReference type="ARBA" id="ARBA00001412"/>
    </source>
</evidence>
<dbReference type="InterPro" id="IPR031330">
    <property type="entry name" value="Gly_Hdrlase_35_cat"/>
</dbReference>
<name>A0A9R1VLQ5_LACSA</name>
<protein>
    <recommendedName>
        <fullName evidence="3 7">Beta-galactosidase</fullName>
        <ecNumber evidence="3 7">3.2.1.23</ecNumber>
    </recommendedName>
</protein>
<dbReference type="GO" id="GO:0019388">
    <property type="term" value="P:galactose catabolic process"/>
    <property type="evidence" value="ECO:0000318"/>
    <property type="project" value="GO_Central"/>
</dbReference>
<dbReference type="EMBL" id="NBSK02000005">
    <property type="protein sequence ID" value="KAJ0207363.1"/>
    <property type="molecule type" value="Genomic_DNA"/>
</dbReference>
<dbReference type="GO" id="GO:0009505">
    <property type="term" value="C:plant-type cell wall"/>
    <property type="evidence" value="ECO:0000318"/>
    <property type="project" value="GO_Central"/>
</dbReference>
<dbReference type="InterPro" id="IPR008979">
    <property type="entry name" value="Galactose-bd-like_sf"/>
</dbReference>
<accession>A0A9R1VLQ5</accession>
<keyword evidence="4 9" id="KW-0732">Signal</keyword>
<evidence type="ECO:0000259" key="10">
    <source>
        <dbReference type="PROSITE" id="PS50228"/>
    </source>
</evidence>
<sequence>MDIGFVKMPRFNLLLMVLLCSWVCFCNGSVSYDHKAISINGQRKILISGSIHYPRSTPEMWPDLIQKAKEGGLDVIQTYVFWNGHEPQPGQYYFEDRYDLVKFIKLIKQAGLYAHLRVGPYACAEWNFGGFPVWLKYVPGISFRTDNGPFKAAMEKFTRHIVNMMKAERLYETQGGPIILSQIENEYGPLEYELGAPARAYTKWAASMAVGLGTGVPWVMCKQDDAPDPVINTCNGFYCDYFSPNKNFKPKMWTEAWTGWFTEFGGAVPYRPAEDLAYSVAKFIQSGGSFINYYMYHGGTNFGRTAGGPFIATSYDYDAPLDEFDRVSSMHVLFIGLKREAKWGHLKDLHRAIKLCEPALINSDPSIITLGNYQKAYVYKYKTGGCAAFLSNNNRAAYATVSFQNQRYNLPPWSVSILPDCKNTVYNTARVGAQTALMKMTSAGSGFAWQSYNDQTESYDDNSFTTVGLLEQLNVTRDSSDYLWYMTDVRVGSNEGFLRSGKWPTLTVQSAGHALHVFINGQLSGTVYGSQKNPKVTFNKPVNLRAGLNKISLLSIAVGLPNIGPHFETWNAGVLGPVTLYGLNQGKRDLTWQKWSYKVGLKGEILSLHSLSGSSSVEWIQGSLVTQRQPLTWYKTVFNAPNGNEPLALDMSSMGKGQIWINGQSVGRYWPAYKASGSCSTCSYAGYFDEKKCLSKCGESSQKWYHVPRSWLKPRGNLLVVFEELGGIPYGISLVKRGVYSVCADIYEWQPSLMNYEMQASGKVTKPLRPKAHLSCSPGQKISSIKFASFGTPLGGCGSYSEGSCHAHNSYDAFNKHPAFISSYYNIVRSNALLCVGQQACTVPVTPEIFGGDPCPKVMKKLSVEALCS</sequence>
<dbReference type="Pfam" id="PF01301">
    <property type="entry name" value="Glyco_hydro_35"/>
    <property type="match status" value="1"/>
</dbReference>
<dbReference type="Proteomes" id="UP000235145">
    <property type="component" value="Unassembled WGS sequence"/>
</dbReference>
<dbReference type="SUPFAM" id="SSF51445">
    <property type="entry name" value="(Trans)glycosidases"/>
    <property type="match status" value="1"/>
</dbReference>
<organism evidence="11 12">
    <name type="scientific">Lactuca sativa</name>
    <name type="common">Garden lettuce</name>
    <dbReference type="NCBI Taxonomy" id="4236"/>
    <lineage>
        <taxon>Eukaryota</taxon>
        <taxon>Viridiplantae</taxon>
        <taxon>Streptophyta</taxon>
        <taxon>Embryophyta</taxon>
        <taxon>Tracheophyta</taxon>
        <taxon>Spermatophyta</taxon>
        <taxon>Magnoliopsida</taxon>
        <taxon>eudicotyledons</taxon>
        <taxon>Gunneridae</taxon>
        <taxon>Pentapetalae</taxon>
        <taxon>asterids</taxon>
        <taxon>campanulids</taxon>
        <taxon>Asterales</taxon>
        <taxon>Asteraceae</taxon>
        <taxon>Cichorioideae</taxon>
        <taxon>Cichorieae</taxon>
        <taxon>Lactucinae</taxon>
        <taxon>Lactuca</taxon>
    </lineage>
</organism>
<dbReference type="PANTHER" id="PTHR23421">
    <property type="entry name" value="BETA-GALACTOSIDASE RELATED"/>
    <property type="match status" value="1"/>
</dbReference>
<dbReference type="InterPro" id="IPR001944">
    <property type="entry name" value="Glycoside_Hdrlase_35"/>
</dbReference>
<dbReference type="Gene3D" id="2.60.120.740">
    <property type="match status" value="1"/>
</dbReference>
<dbReference type="GO" id="GO:0004565">
    <property type="term" value="F:beta-galactosidase activity"/>
    <property type="evidence" value="ECO:0000318"/>
    <property type="project" value="GO_Central"/>
</dbReference>
<feature type="domain" description="SUEL-type lectin" evidence="10">
    <location>
        <begin position="766"/>
        <end position="869"/>
    </location>
</feature>
<feature type="chain" id="PRO_5040116790" description="Beta-galactosidase" evidence="9">
    <location>
        <begin position="29"/>
        <end position="869"/>
    </location>
</feature>
<dbReference type="PROSITE" id="PS50228">
    <property type="entry name" value="SUEL_LECTIN"/>
    <property type="match status" value="1"/>
</dbReference>
<evidence type="ECO:0000256" key="3">
    <source>
        <dbReference type="ARBA" id="ARBA00012756"/>
    </source>
</evidence>
<dbReference type="PRINTS" id="PR00742">
    <property type="entry name" value="GLHYDRLASE35"/>
</dbReference>
<comment type="caution">
    <text evidence="11">The sequence shown here is derived from an EMBL/GenBank/DDBJ whole genome shotgun (WGS) entry which is preliminary data.</text>
</comment>
<keyword evidence="12" id="KW-1185">Reference proteome</keyword>
<gene>
    <name evidence="11" type="ORF">LSAT_V11C500277360</name>
</gene>
<comment type="similarity">
    <text evidence="2 8">Belongs to the glycosyl hydrolase 35 family.</text>
</comment>
<dbReference type="GO" id="GO:0009827">
    <property type="term" value="P:plant-type cell wall modification"/>
    <property type="evidence" value="ECO:0000318"/>
    <property type="project" value="GO_Central"/>
</dbReference>
<dbReference type="FunFam" id="2.60.120.260:FF:000076">
    <property type="entry name" value="Beta-galactosidase"/>
    <property type="match status" value="1"/>
</dbReference>
<dbReference type="InterPro" id="IPR043159">
    <property type="entry name" value="Lectin_gal-bd_sf"/>
</dbReference>
<evidence type="ECO:0000256" key="5">
    <source>
        <dbReference type="ARBA" id="ARBA00022801"/>
    </source>
</evidence>
<dbReference type="CDD" id="cd22842">
    <property type="entry name" value="Gal_Rha_Lectin_BGal"/>
    <property type="match status" value="1"/>
</dbReference>
<evidence type="ECO:0000313" key="11">
    <source>
        <dbReference type="EMBL" id="KAJ0207363.1"/>
    </source>
</evidence>
<evidence type="ECO:0000256" key="9">
    <source>
        <dbReference type="SAM" id="SignalP"/>
    </source>
</evidence>
<dbReference type="InterPro" id="IPR000922">
    <property type="entry name" value="Lectin_gal-bd_dom"/>
</dbReference>
<keyword evidence="5 7" id="KW-0378">Hydrolase</keyword>
<dbReference type="Pfam" id="PF02140">
    <property type="entry name" value="SUEL_Lectin"/>
    <property type="match status" value="1"/>
</dbReference>
<keyword evidence="6 7" id="KW-0326">Glycosidase</keyword>
<dbReference type="Pfam" id="PF21467">
    <property type="entry name" value="BetaGal_gal-bd"/>
    <property type="match status" value="2"/>
</dbReference>
<evidence type="ECO:0000256" key="7">
    <source>
        <dbReference type="RuleBase" id="RU000675"/>
    </source>
</evidence>
<dbReference type="Pfam" id="PF17834">
    <property type="entry name" value="GHD"/>
    <property type="match status" value="1"/>
</dbReference>
<evidence type="ECO:0000256" key="8">
    <source>
        <dbReference type="RuleBase" id="RU003679"/>
    </source>
</evidence>
<evidence type="ECO:0000256" key="4">
    <source>
        <dbReference type="ARBA" id="ARBA00022729"/>
    </source>
</evidence>
<dbReference type="EC" id="3.2.1.23" evidence="3 7"/>
<dbReference type="FunFam" id="2.60.120.260:FF:000061">
    <property type="entry name" value="Beta-galactosidase"/>
    <property type="match status" value="1"/>
</dbReference>
<dbReference type="SUPFAM" id="SSF49785">
    <property type="entry name" value="Galactose-binding domain-like"/>
    <property type="match status" value="2"/>
</dbReference>
<dbReference type="FunFam" id="2.60.120.260:FF:000142">
    <property type="entry name" value="Beta-galactosidase"/>
    <property type="match status" value="1"/>
</dbReference>
<dbReference type="PROSITE" id="PS01182">
    <property type="entry name" value="GLYCOSYL_HYDROL_F35"/>
    <property type="match status" value="1"/>
</dbReference>
<dbReference type="AlphaFoldDB" id="A0A9R1VLQ5"/>
<dbReference type="Gene3D" id="3.20.20.80">
    <property type="entry name" value="Glycosidases"/>
    <property type="match status" value="1"/>
</dbReference>
<dbReference type="InterPro" id="IPR017853">
    <property type="entry name" value="GH"/>
</dbReference>
<reference evidence="11 12" key="1">
    <citation type="journal article" date="2017" name="Nat. Commun.">
        <title>Genome assembly with in vitro proximity ligation data and whole-genome triplication in lettuce.</title>
        <authorList>
            <person name="Reyes-Chin-Wo S."/>
            <person name="Wang Z."/>
            <person name="Yang X."/>
            <person name="Kozik A."/>
            <person name="Arikit S."/>
            <person name="Song C."/>
            <person name="Xia L."/>
            <person name="Froenicke L."/>
            <person name="Lavelle D.O."/>
            <person name="Truco M.J."/>
            <person name="Xia R."/>
            <person name="Zhu S."/>
            <person name="Xu C."/>
            <person name="Xu H."/>
            <person name="Xu X."/>
            <person name="Cox K."/>
            <person name="Korf I."/>
            <person name="Meyers B.C."/>
            <person name="Michelmore R.W."/>
        </authorList>
    </citation>
    <scope>NUCLEOTIDE SEQUENCE [LARGE SCALE GENOMIC DNA]</scope>
    <source>
        <strain evidence="12">cv. Salinas</strain>
        <tissue evidence="11">Seedlings</tissue>
    </source>
</reference>
<feature type="signal peptide" evidence="9">
    <location>
        <begin position="1"/>
        <end position="28"/>
    </location>
</feature>
<evidence type="ECO:0000256" key="6">
    <source>
        <dbReference type="ARBA" id="ARBA00023295"/>
    </source>
</evidence>
<dbReference type="InterPro" id="IPR019801">
    <property type="entry name" value="Glyco_hydro_35_CS"/>
</dbReference>
<comment type="catalytic activity">
    <reaction evidence="1 7">
        <text>Hydrolysis of terminal non-reducing beta-D-galactose residues in beta-D-galactosides.</text>
        <dbReference type="EC" id="3.2.1.23"/>
    </reaction>
</comment>
<proteinExistence type="inferred from homology"/>
<evidence type="ECO:0000313" key="12">
    <source>
        <dbReference type="Proteomes" id="UP000235145"/>
    </source>
</evidence>
<dbReference type="InterPro" id="IPR041392">
    <property type="entry name" value="GHD"/>
</dbReference>